<dbReference type="Proteomes" id="UP001602322">
    <property type="component" value="Unassembled WGS sequence"/>
</dbReference>
<reference evidence="2 3" key="1">
    <citation type="submission" date="2024-10" db="EMBL/GenBank/DDBJ databases">
        <title>The Natural Products Discovery Center: Release of the First 8490 Sequenced Strains for Exploring Actinobacteria Biosynthetic Diversity.</title>
        <authorList>
            <person name="Kalkreuter E."/>
            <person name="Kautsar S.A."/>
            <person name="Yang D."/>
            <person name="Bader C.D."/>
            <person name="Teijaro C.N."/>
            <person name="Fluegel L."/>
            <person name="Davis C.M."/>
            <person name="Simpson J.R."/>
            <person name="Lauterbach L."/>
            <person name="Steele A.D."/>
            <person name="Gui C."/>
            <person name="Meng S."/>
            <person name="Li G."/>
            <person name="Viehrig K."/>
            <person name="Ye F."/>
            <person name="Su P."/>
            <person name="Kiefer A.F."/>
            <person name="Nichols A."/>
            <person name="Cepeda A.J."/>
            <person name="Yan W."/>
            <person name="Fan B."/>
            <person name="Jiang Y."/>
            <person name="Adhikari A."/>
            <person name="Zheng C.-J."/>
            <person name="Schuster L."/>
            <person name="Cowan T.M."/>
            <person name="Smanski M.J."/>
            <person name="Chevrette M.G."/>
            <person name="De Carvalho L.P.S."/>
            <person name="Shen B."/>
        </authorList>
    </citation>
    <scope>NUCLEOTIDE SEQUENCE [LARGE SCALE GENOMIC DNA]</scope>
    <source>
        <strain evidence="2 3">NPDC012540</strain>
    </source>
</reference>
<protein>
    <submittedName>
        <fullName evidence="2">Uncharacterized protein</fullName>
    </submittedName>
</protein>
<feature type="signal peptide" evidence="1">
    <location>
        <begin position="1"/>
        <end position="25"/>
    </location>
</feature>
<feature type="chain" id="PRO_5046794884" evidence="1">
    <location>
        <begin position="26"/>
        <end position="180"/>
    </location>
</feature>
<dbReference type="EMBL" id="JBIBEG010000011">
    <property type="protein sequence ID" value="MFF5900133.1"/>
    <property type="molecule type" value="Genomic_DNA"/>
</dbReference>
<evidence type="ECO:0000313" key="2">
    <source>
        <dbReference type="EMBL" id="MFF5900133.1"/>
    </source>
</evidence>
<name>A0ABW6XEF9_9ACTN</name>
<accession>A0ABW6XEF9</accession>
<evidence type="ECO:0000313" key="3">
    <source>
        <dbReference type="Proteomes" id="UP001602322"/>
    </source>
</evidence>
<evidence type="ECO:0000256" key="1">
    <source>
        <dbReference type="SAM" id="SignalP"/>
    </source>
</evidence>
<organism evidence="2 3">
    <name type="scientific">Streptomyces argenteolus</name>
    <dbReference type="NCBI Taxonomy" id="67274"/>
    <lineage>
        <taxon>Bacteria</taxon>
        <taxon>Bacillati</taxon>
        <taxon>Actinomycetota</taxon>
        <taxon>Actinomycetes</taxon>
        <taxon>Kitasatosporales</taxon>
        <taxon>Streptomycetaceae</taxon>
        <taxon>Streptomyces</taxon>
    </lineage>
</organism>
<dbReference type="PROSITE" id="PS51257">
    <property type="entry name" value="PROKAR_LIPOPROTEIN"/>
    <property type="match status" value="1"/>
</dbReference>
<proteinExistence type="predicted"/>
<keyword evidence="1" id="KW-0732">Signal</keyword>
<comment type="caution">
    <text evidence="2">The sequence shown here is derived from an EMBL/GenBank/DDBJ whole genome shotgun (WGS) entry which is preliminary data.</text>
</comment>
<sequence>MLSKSPLGSALAAACVFAGGVAASAAPAAAAPASLLELTCTAASTVTYSPGLTLAPTLQTVTFDVSYSGCTSPLGTSGVTSGSRHGSFQDIRSCLALPASATQSFPVDWNAGASSQVSGTTQSVDAAGQVVHIIIGPVMTGQFAGDTYVEEINQASLDLLQCALGTGVKSQTGVGVVTLT</sequence>
<dbReference type="RefSeq" id="WP_387907856.1">
    <property type="nucleotide sequence ID" value="NZ_JBIBEG010000011.1"/>
</dbReference>
<gene>
    <name evidence="2" type="ORF">ACFY8O_29975</name>
</gene>
<keyword evidence="3" id="KW-1185">Reference proteome</keyword>